<evidence type="ECO:0000256" key="2">
    <source>
        <dbReference type="ARBA" id="ARBA00023180"/>
    </source>
</evidence>
<dbReference type="OrthoDB" id="411451at2759"/>
<keyword evidence="2" id="KW-0325">Glycoprotein</keyword>
<feature type="binding site" evidence="4">
    <location>
        <position position="149"/>
    </location>
    <ligand>
        <name>3'-phosphoadenylyl sulfate</name>
        <dbReference type="ChEBI" id="CHEBI:58339"/>
    </ligand>
</feature>
<dbReference type="InterPro" id="IPR037359">
    <property type="entry name" value="NST/OST"/>
</dbReference>
<evidence type="ECO:0000259" key="6">
    <source>
        <dbReference type="Pfam" id="PF00685"/>
    </source>
</evidence>
<dbReference type="PANTHER" id="PTHR10605:SF72">
    <property type="entry name" value="HEPARAN SULFATE 3-O SULFOTRANSFERASE-B, ISOFORM A"/>
    <property type="match status" value="1"/>
</dbReference>
<sequence length="325" mass="38315">MNTLKQLPRKTLHHFCENLSKLADDKKFTYWRLPTVERWEVALRSFWSIGLEQRLPDVLGIGVKKSGTNAVVHFLKQHPLIKVPHEGKEIHFFDKHYSSGIQFYKANMPLVNESQLCFEKTPRYFVTGGAPKNIAKDILPKPKFLLCVRDPVKRALSDWHHETLIKTIKGRGRSSGVRTAESEGKRFAQEVIRNDGTVNTRSDFIRTSIYDIHFERWLMYHSREQFLILEEEDISSDPYQEMKRIEQFLGIGSFFKKKMFAYNKGKQVMCFVHENHREDCPPRYGVKIPHPTPTKGVIQTMRDFYRSHNKRFEDMLGMKFYWSDL</sequence>
<proteinExistence type="predicted"/>
<keyword evidence="5" id="KW-1015">Disulfide bond</keyword>
<evidence type="ECO:0000313" key="8">
    <source>
        <dbReference type="Proteomes" id="UP001152320"/>
    </source>
</evidence>
<dbReference type="SUPFAM" id="SSF52540">
    <property type="entry name" value="P-loop containing nucleoside triphosphate hydrolases"/>
    <property type="match status" value="1"/>
</dbReference>
<reference evidence="7" key="1">
    <citation type="submission" date="2021-10" db="EMBL/GenBank/DDBJ databases">
        <title>Tropical sea cucumber genome reveals ecological adaptation and Cuvierian tubules defense mechanism.</title>
        <authorList>
            <person name="Chen T."/>
        </authorList>
    </citation>
    <scope>NUCLEOTIDE SEQUENCE</scope>
    <source>
        <strain evidence="7">Nanhai2018</strain>
        <tissue evidence="7">Muscle</tissue>
    </source>
</reference>
<dbReference type="Gene3D" id="3.40.50.300">
    <property type="entry name" value="P-loop containing nucleotide triphosphate hydrolases"/>
    <property type="match status" value="1"/>
</dbReference>
<feature type="active site" description="For sulfotransferase activity" evidence="3">
    <location>
        <position position="65"/>
    </location>
</feature>
<evidence type="ECO:0000256" key="5">
    <source>
        <dbReference type="PIRSR" id="PIRSR637359-3"/>
    </source>
</evidence>
<organism evidence="7 8">
    <name type="scientific">Holothuria leucospilota</name>
    <name type="common">Black long sea cucumber</name>
    <name type="synonym">Mertensiothuria leucospilota</name>
    <dbReference type="NCBI Taxonomy" id="206669"/>
    <lineage>
        <taxon>Eukaryota</taxon>
        <taxon>Metazoa</taxon>
        <taxon>Echinodermata</taxon>
        <taxon>Eleutherozoa</taxon>
        <taxon>Echinozoa</taxon>
        <taxon>Holothuroidea</taxon>
        <taxon>Aspidochirotacea</taxon>
        <taxon>Aspidochirotida</taxon>
        <taxon>Holothuriidae</taxon>
        <taxon>Holothuria</taxon>
    </lineage>
</organism>
<feature type="domain" description="Sulfotransferase" evidence="6">
    <location>
        <begin position="56"/>
        <end position="252"/>
    </location>
</feature>
<keyword evidence="1" id="KW-0808">Transferase</keyword>
<dbReference type="EMBL" id="JAIZAY010000001">
    <property type="protein sequence ID" value="KAJ8049750.1"/>
    <property type="molecule type" value="Genomic_DNA"/>
</dbReference>
<name>A0A9Q1CRK3_HOLLE</name>
<dbReference type="AlphaFoldDB" id="A0A9Q1CRK3"/>
<accession>A0A9Q1CRK3</accession>
<protein>
    <submittedName>
        <fullName evidence="7">Heparan sulfate glucosamine 3-O-sulfotransferase 6</fullName>
    </submittedName>
</protein>
<dbReference type="PANTHER" id="PTHR10605">
    <property type="entry name" value="HEPARAN SULFATE SULFOTRANSFERASE"/>
    <property type="match status" value="1"/>
</dbReference>
<evidence type="ECO:0000256" key="1">
    <source>
        <dbReference type="ARBA" id="ARBA00022679"/>
    </source>
</evidence>
<feature type="disulfide bond" evidence="5">
    <location>
        <begin position="270"/>
        <end position="280"/>
    </location>
</feature>
<keyword evidence="8" id="KW-1185">Reference proteome</keyword>
<dbReference type="GO" id="GO:0008467">
    <property type="term" value="F:[heparan sulfate]-glucosamine 3-sulfotransferase activity"/>
    <property type="evidence" value="ECO:0007669"/>
    <property type="project" value="TreeGrafter"/>
</dbReference>
<dbReference type="Proteomes" id="UP001152320">
    <property type="component" value="Chromosome 1"/>
</dbReference>
<dbReference type="InterPro" id="IPR000863">
    <property type="entry name" value="Sulfotransferase_dom"/>
</dbReference>
<gene>
    <name evidence="7" type="ORF">HOLleu_02636</name>
</gene>
<evidence type="ECO:0000256" key="3">
    <source>
        <dbReference type="PIRSR" id="PIRSR637359-1"/>
    </source>
</evidence>
<dbReference type="Pfam" id="PF00685">
    <property type="entry name" value="Sulfotransfer_1"/>
    <property type="match status" value="1"/>
</dbReference>
<dbReference type="InterPro" id="IPR027417">
    <property type="entry name" value="P-loop_NTPase"/>
</dbReference>
<evidence type="ECO:0000256" key="4">
    <source>
        <dbReference type="PIRSR" id="PIRSR637359-2"/>
    </source>
</evidence>
<evidence type="ECO:0000313" key="7">
    <source>
        <dbReference type="EMBL" id="KAJ8049750.1"/>
    </source>
</evidence>
<comment type="caution">
    <text evidence="7">The sequence shown here is derived from an EMBL/GenBank/DDBJ whole genome shotgun (WGS) entry which is preliminary data.</text>
</comment>
<feature type="binding site" evidence="4">
    <location>
        <position position="157"/>
    </location>
    <ligand>
        <name>3'-phosphoadenylyl sulfate</name>
        <dbReference type="ChEBI" id="CHEBI:58339"/>
    </ligand>
</feature>